<feature type="domain" description="TEA" evidence="9">
    <location>
        <begin position="453"/>
        <end position="527"/>
    </location>
</feature>
<dbReference type="InterPro" id="IPR011009">
    <property type="entry name" value="Kinase-like_dom_sf"/>
</dbReference>
<dbReference type="Gene3D" id="6.10.20.40">
    <property type="entry name" value="TEA/ATTS domain"/>
    <property type="match status" value="1"/>
</dbReference>
<feature type="compositionally biased region" description="Polar residues" evidence="7">
    <location>
        <begin position="12"/>
        <end position="29"/>
    </location>
</feature>
<comment type="similarity">
    <text evidence="1">Belongs to the TEC1 family.</text>
</comment>
<dbReference type="SUPFAM" id="SSF56112">
    <property type="entry name" value="Protein kinase-like (PK-like)"/>
    <property type="match status" value="1"/>
</dbReference>
<dbReference type="Pfam" id="PF07714">
    <property type="entry name" value="PK_Tyr_Ser-Thr"/>
    <property type="match status" value="1"/>
</dbReference>
<evidence type="ECO:0000256" key="3">
    <source>
        <dbReference type="ARBA" id="ARBA00022741"/>
    </source>
</evidence>
<keyword evidence="4 10" id="KW-0418">Kinase</keyword>
<evidence type="ECO:0000313" key="11">
    <source>
        <dbReference type="Proteomes" id="UP000799118"/>
    </source>
</evidence>
<keyword evidence="3" id="KW-0547">Nucleotide-binding</keyword>
<accession>A0A6A4I153</accession>
<dbReference type="GO" id="GO:0003700">
    <property type="term" value="F:DNA-binding transcription factor activity"/>
    <property type="evidence" value="ECO:0007669"/>
    <property type="project" value="InterPro"/>
</dbReference>
<dbReference type="PANTHER" id="PTHR44329">
    <property type="entry name" value="SERINE/THREONINE-PROTEIN KINASE TNNI3K-RELATED"/>
    <property type="match status" value="1"/>
</dbReference>
<sequence>MSRHHPHGGGENSRTGSQGITDTPGPSTDSHVRAESRTVNITRKVLDRDGQTQAHLICSTSGVWIIHPVPMGNAFTVKFDDISFRNVLASKKPWDNVEWNTPLRIDILLELLYWESRLSVADDFKFELFRCTRRIVREFEILPSSLYLRGLTKEGNHPTGGGGYADIWKGQTANGDPVCLKVLRVFTTEASRKEIFKEFSREALIWSQLEHPNVLPFLGTNVDLFPESYCLVSPWCSHGNVMIYLSTHPGANKMRIIWDIVKGLEYLHTRNTPVVHGDLKGANILVSDLGKCRLADFGLAGMMSTLQTLSSSTGNGTGGSVRWMAPELFDFTTNSRPSTLTDVYSLGCTVFEIVTGSPPFSEVKPDIAVSIQVMRGYRPLRPVEGFSDLLWTTVQRCWLNPDNRHTVKTFMEDPSMRAWITEVSYDDSESLEEKTRDVVPIVATGRRTRNTLKGKGEAIWPPYLDAALIEGLVKYTPDGSQSSKASSRFIMRNRFISDYIFETTGKRRSQKQVGNRLQQLRDTRKRDKTMRDEHIQHTGKTIWVNIVLERSSWSSPPPVINIVNNEKVMPLVIHLAPASGVNPSLSRFDSINTGLLSNLVTFASPYTVERHCSFSVFADKTGPPIHTESAVLTEHLREKSSESLYGVSLVLVFGSRSAKAPHLLALLLSKACILLPRQLQVIRRNTHVFPLSIISHIQNQVPSCYP</sequence>
<keyword evidence="2" id="KW-0808">Transferase</keyword>
<feature type="region of interest" description="Disordered" evidence="7">
    <location>
        <begin position="1"/>
        <end position="34"/>
    </location>
</feature>
<evidence type="ECO:0000313" key="10">
    <source>
        <dbReference type="EMBL" id="KAE9402927.1"/>
    </source>
</evidence>
<dbReference type="GO" id="GO:0004674">
    <property type="term" value="F:protein serine/threonine kinase activity"/>
    <property type="evidence" value="ECO:0007669"/>
    <property type="project" value="TreeGrafter"/>
</dbReference>
<dbReference type="InterPro" id="IPR038096">
    <property type="entry name" value="TEA/ATTS_sf"/>
</dbReference>
<evidence type="ECO:0000256" key="4">
    <source>
        <dbReference type="ARBA" id="ARBA00022777"/>
    </source>
</evidence>
<dbReference type="PROSITE" id="PS51088">
    <property type="entry name" value="TEA_2"/>
    <property type="match status" value="1"/>
</dbReference>
<keyword evidence="5" id="KW-0067">ATP-binding</keyword>
<dbReference type="InterPro" id="IPR008271">
    <property type="entry name" value="Ser/Thr_kinase_AS"/>
</dbReference>
<proteinExistence type="inferred from homology"/>
<evidence type="ECO:0000259" key="8">
    <source>
        <dbReference type="PROSITE" id="PS50011"/>
    </source>
</evidence>
<dbReference type="OrthoDB" id="4062651at2759"/>
<evidence type="ECO:0000256" key="2">
    <source>
        <dbReference type="ARBA" id="ARBA00022679"/>
    </source>
</evidence>
<name>A0A6A4I153_9AGAR</name>
<dbReference type="InterPro" id="IPR000719">
    <property type="entry name" value="Prot_kinase_dom"/>
</dbReference>
<evidence type="ECO:0000259" key="9">
    <source>
        <dbReference type="PROSITE" id="PS51088"/>
    </source>
</evidence>
<dbReference type="GO" id="GO:0005524">
    <property type="term" value="F:ATP binding"/>
    <property type="evidence" value="ECO:0007669"/>
    <property type="project" value="UniProtKB-KW"/>
</dbReference>
<dbReference type="Gene3D" id="1.10.510.10">
    <property type="entry name" value="Transferase(Phosphotransferase) domain 1"/>
    <property type="match status" value="1"/>
</dbReference>
<dbReference type="AlphaFoldDB" id="A0A6A4I153"/>
<dbReference type="Proteomes" id="UP000799118">
    <property type="component" value="Unassembled WGS sequence"/>
</dbReference>
<dbReference type="EMBL" id="ML769430">
    <property type="protein sequence ID" value="KAE9402927.1"/>
    <property type="molecule type" value="Genomic_DNA"/>
</dbReference>
<dbReference type="InterPro" id="IPR000818">
    <property type="entry name" value="TEA/ATTS_dom"/>
</dbReference>
<dbReference type="InterPro" id="IPR001245">
    <property type="entry name" value="Ser-Thr/Tyr_kinase_cat_dom"/>
</dbReference>
<keyword evidence="11" id="KW-1185">Reference proteome</keyword>
<dbReference type="PROSITE" id="PS00108">
    <property type="entry name" value="PROTEIN_KINASE_ST"/>
    <property type="match status" value="1"/>
</dbReference>
<evidence type="ECO:0000256" key="1">
    <source>
        <dbReference type="ARBA" id="ARBA00008421"/>
    </source>
</evidence>
<dbReference type="PROSITE" id="PS50011">
    <property type="entry name" value="PROTEIN_KINASE_DOM"/>
    <property type="match status" value="1"/>
</dbReference>
<reference evidence="10" key="1">
    <citation type="journal article" date="2019" name="Environ. Microbiol.">
        <title>Fungal ecological strategies reflected in gene transcription - a case study of two litter decomposers.</title>
        <authorList>
            <person name="Barbi F."/>
            <person name="Kohler A."/>
            <person name="Barry K."/>
            <person name="Baskaran P."/>
            <person name="Daum C."/>
            <person name="Fauchery L."/>
            <person name="Ihrmark K."/>
            <person name="Kuo A."/>
            <person name="LaButti K."/>
            <person name="Lipzen A."/>
            <person name="Morin E."/>
            <person name="Grigoriev I.V."/>
            <person name="Henrissat B."/>
            <person name="Lindahl B."/>
            <person name="Martin F."/>
        </authorList>
    </citation>
    <scope>NUCLEOTIDE SEQUENCE</scope>
    <source>
        <strain evidence="10">JB14</strain>
    </source>
</reference>
<organism evidence="10 11">
    <name type="scientific">Gymnopus androsaceus JB14</name>
    <dbReference type="NCBI Taxonomy" id="1447944"/>
    <lineage>
        <taxon>Eukaryota</taxon>
        <taxon>Fungi</taxon>
        <taxon>Dikarya</taxon>
        <taxon>Basidiomycota</taxon>
        <taxon>Agaricomycotina</taxon>
        <taxon>Agaricomycetes</taxon>
        <taxon>Agaricomycetidae</taxon>
        <taxon>Agaricales</taxon>
        <taxon>Marasmiineae</taxon>
        <taxon>Omphalotaceae</taxon>
        <taxon>Gymnopus</taxon>
    </lineage>
</organism>
<dbReference type="SMART" id="SM00426">
    <property type="entry name" value="TEA"/>
    <property type="match status" value="1"/>
</dbReference>
<evidence type="ECO:0000256" key="5">
    <source>
        <dbReference type="ARBA" id="ARBA00022840"/>
    </source>
</evidence>
<evidence type="ECO:0000256" key="7">
    <source>
        <dbReference type="SAM" id="MobiDB-lite"/>
    </source>
</evidence>
<feature type="DNA-binding region" description="TEA" evidence="6">
    <location>
        <begin position="453"/>
        <end position="527"/>
    </location>
</feature>
<dbReference type="Pfam" id="PF01285">
    <property type="entry name" value="TEA"/>
    <property type="match status" value="1"/>
</dbReference>
<feature type="domain" description="Protein kinase" evidence="8">
    <location>
        <begin position="153"/>
        <end position="416"/>
    </location>
</feature>
<dbReference type="SMART" id="SM00220">
    <property type="entry name" value="S_TKc"/>
    <property type="match status" value="1"/>
</dbReference>
<dbReference type="InterPro" id="IPR051681">
    <property type="entry name" value="Ser/Thr_Kinases-Pseudokinases"/>
</dbReference>
<dbReference type="PANTHER" id="PTHR44329:SF288">
    <property type="entry name" value="MITOGEN-ACTIVATED PROTEIN KINASE KINASE KINASE 20"/>
    <property type="match status" value="1"/>
</dbReference>
<protein>
    <submittedName>
        <fullName evidence="10">Kinase-like protein</fullName>
    </submittedName>
</protein>
<evidence type="ECO:0000256" key="6">
    <source>
        <dbReference type="PROSITE-ProRule" id="PRU00505"/>
    </source>
</evidence>
<gene>
    <name evidence="10" type="ORF">BT96DRAFT_516830</name>
</gene>